<name>A0A917U494_9ACTN</name>
<protein>
    <submittedName>
        <fullName evidence="1">Uncharacterized protein</fullName>
    </submittedName>
</protein>
<dbReference type="EMBL" id="BMPI01000039">
    <property type="protein sequence ID" value="GGM56637.1"/>
    <property type="molecule type" value="Genomic_DNA"/>
</dbReference>
<dbReference type="Proteomes" id="UP000642070">
    <property type="component" value="Unassembled WGS sequence"/>
</dbReference>
<keyword evidence="2" id="KW-1185">Reference proteome</keyword>
<gene>
    <name evidence="1" type="ORF">GCM10007977_068000</name>
</gene>
<proteinExistence type="predicted"/>
<evidence type="ECO:0000313" key="2">
    <source>
        <dbReference type="Proteomes" id="UP000642070"/>
    </source>
</evidence>
<sequence>MGAPPAAPPVRFPVPRGGVIPMSVWLTLIKLDPALLPASPAFVTSLFFDRPPSAGIDPDEDVLGIDNFDELVDLADPAAPHPWIARATRGTGSAEVDCGLRYWGAFVHDPATVAEIAANLPNSVELALEADDEVEFEADFDDVRAFYRQAAREGKAIVGGAH</sequence>
<comment type="caution">
    <text evidence="1">The sequence shown here is derived from an EMBL/GenBank/DDBJ whole genome shotgun (WGS) entry which is preliminary data.</text>
</comment>
<dbReference type="AlphaFoldDB" id="A0A917U494"/>
<organism evidence="1 2">
    <name type="scientific">Dactylosporangium sucinum</name>
    <dbReference type="NCBI Taxonomy" id="1424081"/>
    <lineage>
        <taxon>Bacteria</taxon>
        <taxon>Bacillati</taxon>
        <taxon>Actinomycetota</taxon>
        <taxon>Actinomycetes</taxon>
        <taxon>Micromonosporales</taxon>
        <taxon>Micromonosporaceae</taxon>
        <taxon>Dactylosporangium</taxon>
    </lineage>
</organism>
<reference evidence="1" key="2">
    <citation type="submission" date="2020-09" db="EMBL/GenBank/DDBJ databases">
        <authorList>
            <person name="Sun Q."/>
            <person name="Ohkuma M."/>
        </authorList>
    </citation>
    <scope>NUCLEOTIDE SEQUENCE</scope>
    <source>
        <strain evidence="1">JCM 19831</strain>
    </source>
</reference>
<accession>A0A917U494</accession>
<reference evidence="1" key="1">
    <citation type="journal article" date="2014" name="Int. J. Syst. Evol. Microbiol.">
        <title>Complete genome sequence of Corynebacterium casei LMG S-19264T (=DSM 44701T), isolated from a smear-ripened cheese.</title>
        <authorList>
            <consortium name="US DOE Joint Genome Institute (JGI-PGF)"/>
            <person name="Walter F."/>
            <person name="Albersmeier A."/>
            <person name="Kalinowski J."/>
            <person name="Ruckert C."/>
        </authorList>
    </citation>
    <scope>NUCLEOTIDE SEQUENCE</scope>
    <source>
        <strain evidence="1">JCM 19831</strain>
    </source>
</reference>
<evidence type="ECO:0000313" key="1">
    <source>
        <dbReference type="EMBL" id="GGM56637.1"/>
    </source>
</evidence>